<dbReference type="VEuPathDB" id="TriTrypDB:LDHU3_34.6550"/>
<evidence type="ECO:0000256" key="3">
    <source>
        <dbReference type="ARBA" id="ARBA00022737"/>
    </source>
</evidence>
<reference evidence="15" key="1">
    <citation type="submission" date="2019-02" db="EMBL/GenBank/DDBJ databases">
        <title>FDA dAtabase for Regulatory Grade micrObial Sequences (FDA-ARGOS): Supporting development and validation of Infectious Disease Dx tests.</title>
        <authorList>
            <person name="Duncan R."/>
            <person name="Fisher C."/>
            <person name="Tallon L."/>
            <person name="Sadzewicz L."/>
            <person name="Sengamalay N."/>
            <person name="Ott S."/>
            <person name="Godinez A."/>
            <person name="Nagaraj S."/>
            <person name="Vavikolanu K."/>
            <person name="Nadendla S."/>
            <person name="Aluvathingal J."/>
            <person name="Sichtig H."/>
        </authorList>
    </citation>
    <scope>NUCLEOTIDE SEQUENCE [LARGE SCALE GENOMIC DNA]</scope>
    <source>
        <strain evidence="15">FDAARGOS_361</strain>
    </source>
</reference>
<dbReference type="GO" id="GO:0031929">
    <property type="term" value="P:TOR signaling"/>
    <property type="evidence" value="ECO:0007669"/>
    <property type="project" value="TreeGrafter"/>
</dbReference>
<dbReference type="VEuPathDB" id="TriTrypDB:LdBPK_344160.1"/>
<keyword evidence="5 9" id="KW-0418">Kinase</keyword>
<feature type="coiled-coil region" evidence="10">
    <location>
        <begin position="2466"/>
        <end position="2521"/>
    </location>
</feature>
<evidence type="ECO:0000256" key="4">
    <source>
        <dbReference type="ARBA" id="ARBA00022741"/>
    </source>
</evidence>
<dbReference type="SUPFAM" id="SSF47212">
    <property type="entry name" value="FKBP12-rapamycin-binding domain of FKBP-rapamycin-associated protein (FRAP)"/>
    <property type="match status" value="1"/>
</dbReference>
<dbReference type="Gene3D" id="1.25.10.10">
    <property type="entry name" value="Leucine-rich Repeat Variant"/>
    <property type="match status" value="2"/>
</dbReference>
<protein>
    <recommendedName>
        <fullName evidence="9">Serine/threonine-protein kinase TOR</fullName>
        <ecNumber evidence="9">2.7.11.1</ecNumber>
    </recommendedName>
</protein>
<dbReference type="PANTHER" id="PTHR11139">
    <property type="entry name" value="ATAXIA TELANGIECTASIA MUTATED ATM -RELATED"/>
    <property type="match status" value="1"/>
</dbReference>
<dbReference type="FunFam" id="1.10.1070.11:FF:000039">
    <property type="entry name" value="Serine/threonine-protein kinase TOR"/>
    <property type="match status" value="1"/>
</dbReference>
<dbReference type="PROSITE" id="PS00916">
    <property type="entry name" value="PI3_4_KINASE_2"/>
    <property type="match status" value="1"/>
</dbReference>
<dbReference type="Gene3D" id="3.30.1010.10">
    <property type="entry name" value="Phosphatidylinositol 3-kinase Catalytic Subunit, Chain A, domain 4"/>
    <property type="match status" value="1"/>
</dbReference>
<dbReference type="GO" id="GO:0080090">
    <property type="term" value="P:regulation of primary metabolic process"/>
    <property type="evidence" value="ECO:0007669"/>
    <property type="project" value="UniProtKB-ARBA"/>
</dbReference>
<keyword evidence="9" id="KW-0723">Serine/threonine-protein kinase</keyword>
<evidence type="ECO:0000313" key="15">
    <source>
        <dbReference type="Proteomes" id="UP000318447"/>
    </source>
</evidence>
<dbReference type="VEuPathDB" id="TriTrypDB:LdCL_340051700"/>
<comment type="catalytic activity">
    <reaction evidence="7 9">
        <text>L-threonyl-[protein] + ATP = O-phospho-L-threonyl-[protein] + ADP + H(+)</text>
        <dbReference type="Rhea" id="RHEA:46608"/>
        <dbReference type="Rhea" id="RHEA-COMP:11060"/>
        <dbReference type="Rhea" id="RHEA-COMP:11605"/>
        <dbReference type="ChEBI" id="CHEBI:15378"/>
        <dbReference type="ChEBI" id="CHEBI:30013"/>
        <dbReference type="ChEBI" id="CHEBI:30616"/>
        <dbReference type="ChEBI" id="CHEBI:61977"/>
        <dbReference type="ChEBI" id="CHEBI:456216"/>
        <dbReference type="EC" id="2.7.11.1"/>
    </reaction>
</comment>
<evidence type="ECO:0000256" key="6">
    <source>
        <dbReference type="ARBA" id="ARBA00022840"/>
    </source>
</evidence>
<dbReference type="InterPro" id="IPR003151">
    <property type="entry name" value="PIK-rel_kinase_FAT"/>
</dbReference>
<dbReference type="InterPro" id="IPR016024">
    <property type="entry name" value="ARM-type_fold"/>
</dbReference>
<dbReference type="InterPro" id="IPR011989">
    <property type="entry name" value="ARM-like"/>
</dbReference>
<evidence type="ECO:0000256" key="10">
    <source>
        <dbReference type="SAM" id="Coils"/>
    </source>
</evidence>
<evidence type="ECO:0000259" key="12">
    <source>
        <dbReference type="PROSITE" id="PS51189"/>
    </source>
</evidence>
<feature type="domain" description="FATC" evidence="13">
    <location>
        <begin position="2405"/>
        <end position="2437"/>
    </location>
</feature>
<dbReference type="PROSITE" id="PS51189">
    <property type="entry name" value="FAT"/>
    <property type="match status" value="1"/>
</dbReference>
<dbReference type="Pfam" id="PF02259">
    <property type="entry name" value="FAT"/>
    <property type="match status" value="1"/>
</dbReference>
<dbReference type="InterPro" id="IPR024585">
    <property type="entry name" value="mTOR_dom"/>
</dbReference>
<dbReference type="InterPro" id="IPR003152">
    <property type="entry name" value="FATC_dom"/>
</dbReference>
<evidence type="ECO:0000256" key="7">
    <source>
        <dbReference type="ARBA" id="ARBA00047899"/>
    </source>
</evidence>
<evidence type="ECO:0000256" key="9">
    <source>
        <dbReference type="RuleBase" id="RU364109"/>
    </source>
</evidence>
<evidence type="ECO:0000256" key="1">
    <source>
        <dbReference type="ARBA" id="ARBA00011031"/>
    </source>
</evidence>
<dbReference type="SMART" id="SM01343">
    <property type="entry name" value="FATC"/>
    <property type="match status" value="1"/>
</dbReference>
<feature type="domain" description="FAT" evidence="12">
    <location>
        <begin position="1346"/>
        <end position="1860"/>
    </location>
</feature>
<dbReference type="SUPFAM" id="SSF48371">
    <property type="entry name" value="ARM repeat"/>
    <property type="match status" value="1"/>
</dbReference>
<comment type="catalytic activity">
    <reaction evidence="8">
        <text>L-seryl-[protein] + ATP = O-phospho-L-seryl-[protein] + ADP + H(+)</text>
        <dbReference type="Rhea" id="RHEA:17989"/>
        <dbReference type="Rhea" id="RHEA-COMP:9863"/>
        <dbReference type="Rhea" id="RHEA-COMP:11604"/>
        <dbReference type="ChEBI" id="CHEBI:15378"/>
        <dbReference type="ChEBI" id="CHEBI:29999"/>
        <dbReference type="ChEBI" id="CHEBI:30616"/>
        <dbReference type="ChEBI" id="CHEBI:83421"/>
        <dbReference type="ChEBI" id="CHEBI:456216"/>
        <dbReference type="EC" id="2.7.11.1"/>
    </reaction>
</comment>
<dbReference type="Pfam" id="PF23593">
    <property type="entry name" value="HEAT_ATR"/>
    <property type="match status" value="1"/>
</dbReference>
<dbReference type="InterPro" id="IPR026683">
    <property type="entry name" value="TOR_cat"/>
</dbReference>
<dbReference type="InterPro" id="IPR018936">
    <property type="entry name" value="PI3/4_kinase_CS"/>
</dbReference>
<dbReference type="Gene3D" id="1.10.1070.11">
    <property type="entry name" value="Phosphatidylinositol 3-/4-kinase, catalytic domain"/>
    <property type="match status" value="1"/>
</dbReference>
<dbReference type="InterPro" id="IPR050517">
    <property type="entry name" value="DDR_Repair_Kinase"/>
</dbReference>
<dbReference type="CDD" id="cd05169">
    <property type="entry name" value="PIKKc_TOR"/>
    <property type="match status" value="1"/>
</dbReference>
<gene>
    <name evidence="14" type="ORF">CGC21_27365</name>
</gene>
<keyword evidence="3" id="KW-0677">Repeat</keyword>
<name>A0A504X011_LEIDO</name>
<dbReference type="Proteomes" id="UP000318447">
    <property type="component" value="Unassembled WGS sequence"/>
</dbReference>
<accession>A0A504X011</accession>
<dbReference type="VEuPathDB" id="TriTrypDB:LDHU3_34.6540"/>
<organism evidence="14 15">
    <name type="scientific">Leishmania donovani</name>
    <dbReference type="NCBI Taxonomy" id="5661"/>
    <lineage>
        <taxon>Eukaryota</taxon>
        <taxon>Discoba</taxon>
        <taxon>Euglenozoa</taxon>
        <taxon>Kinetoplastea</taxon>
        <taxon>Metakinetoplastina</taxon>
        <taxon>Trypanosomatida</taxon>
        <taxon>Trypanosomatidae</taxon>
        <taxon>Leishmaniinae</taxon>
        <taxon>Leishmania</taxon>
    </lineage>
</organism>
<dbReference type="Pfam" id="PF11865">
    <property type="entry name" value="mTOR_dom"/>
    <property type="match status" value="1"/>
</dbReference>
<dbReference type="SMART" id="SM00146">
    <property type="entry name" value="PI3Kc"/>
    <property type="match status" value="1"/>
</dbReference>
<dbReference type="InterPro" id="IPR011009">
    <property type="entry name" value="Kinase-like_dom_sf"/>
</dbReference>
<dbReference type="InterPro" id="IPR009076">
    <property type="entry name" value="FRB_dom"/>
</dbReference>
<dbReference type="Pfam" id="PF08771">
    <property type="entry name" value="FRB_dom"/>
    <property type="match status" value="1"/>
</dbReference>
<dbReference type="InterPro" id="IPR036738">
    <property type="entry name" value="FRB_sf"/>
</dbReference>
<dbReference type="GO" id="GO:0004674">
    <property type="term" value="F:protein serine/threonine kinase activity"/>
    <property type="evidence" value="ECO:0007669"/>
    <property type="project" value="UniProtKB-KW"/>
</dbReference>
<dbReference type="PANTHER" id="PTHR11139:SF126">
    <property type="entry name" value="SERINE_THREONINE-PROTEIN KINASE TOR"/>
    <property type="match status" value="1"/>
</dbReference>
<dbReference type="SUPFAM" id="SSF48452">
    <property type="entry name" value="TPR-like"/>
    <property type="match status" value="1"/>
</dbReference>
<dbReference type="GO" id="GO:0106310">
    <property type="term" value="F:protein serine kinase activity"/>
    <property type="evidence" value="ECO:0007669"/>
    <property type="project" value="RHEA"/>
</dbReference>
<keyword evidence="4 9" id="KW-0547">Nucleotide-binding</keyword>
<dbReference type="SMART" id="SM01345">
    <property type="entry name" value="Rapamycin_bind"/>
    <property type="match status" value="1"/>
</dbReference>
<evidence type="ECO:0000256" key="2">
    <source>
        <dbReference type="ARBA" id="ARBA00022679"/>
    </source>
</evidence>
<dbReference type="EC" id="2.7.11.1" evidence="9"/>
<evidence type="ECO:0000313" key="14">
    <source>
        <dbReference type="EMBL" id="TPP40319.1"/>
    </source>
</evidence>
<keyword evidence="10" id="KW-0175">Coiled coil</keyword>
<dbReference type="SUPFAM" id="SSF56112">
    <property type="entry name" value="Protein kinase-like (PK-like)"/>
    <property type="match status" value="1"/>
</dbReference>
<dbReference type="InterPro" id="IPR000403">
    <property type="entry name" value="PI3/4_kinase_cat_dom"/>
</dbReference>
<dbReference type="Pfam" id="PF00454">
    <property type="entry name" value="PI3_PI4_kinase"/>
    <property type="match status" value="1"/>
</dbReference>
<dbReference type="SMART" id="SM01346">
    <property type="entry name" value="DUF3385"/>
    <property type="match status" value="1"/>
</dbReference>
<comment type="caution">
    <text evidence="14">The sequence shown here is derived from an EMBL/GenBank/DDBJ whole genome shotgun (WGS) entry which is preliminary data.</text>
</comment>
<dbReference type="InterPro" id="IPR057564">
    <property type="entry name" value="HEAT_ATR"/>
</dbReference>
<comment type="similarity">
    <text evidence="1 9">Belongs to the PI3/PI4-kinase family.</text>
</comment>
<dbReference type="FunFam" id="3.30.1010.10:FF:000022">
    <property type="entry name" value="Serine/threonine-protein kinase TOR"/>
    <property type="match status" value="1"/>
</dbReference>
<sequence length="2555" mass="287422">MSSVDSDKLATSIRALAGSRDERIAFVTEGVKQAKELQGKSVQEYEMVVSSLLMCLESFEVVHGTSLDVLCELTVLDILLNLDLSVIQLSQCNSYLRLCLMAVNEIPVAVAAAKTFAQTLSYSMTTDFVRTQIGETLEWISLSDAKSQPRRICGILVLTEVALRIPMVILPRLSEVFDRAWDCLVVHDEEVRSRALCLFTLCAKLLVNRPAAIRAETCDALMSHLKGNLASKSKDKRIAGLLAFEPIVINSIGTSNIRYEDLSNLLVPYIMGGGANVNADTRELLFRCLVVLCRFSAPQFVAHQLKESVRFALDSINRNIQRNTAFEMLSEIIPIVGKTEFAPFVDDTCEVIKTIFEKSPSPCWKALQCFSIICKECRPSKMETYVESCIENVFVWGLSAELIECMRAIIESSSVQYRAKLEESLLDMISVTLCGLPFRQQIDAPRVSESSTDVSASEYQISVALNALKQFGFSNSELMGDFLRVSVLPFIDNNSVAVRNAAVYTIVKLLIPPGEKGDLSIARRMCVNTVITRMLVVGLSDPNPVVRQTILSAFTEDFYPYLSEQQYLFRFYSALGDESINCRVAATEQLCQMIRYDPSHILPALREEMVVILHFITSTFNMDTVQNGFRLLAAIATRAPQLVVNFTEGICEALVPYFSTLSSRSGILLSFLHCCTAVAAALRKFGSTPFSSKREIALVCELLETLPADRSYHIIRLSCLRFLSATLAPLMEGASPYVLYPRLFQQLCTVLHRTEESVDIRLEALRCIGVIGALDSHVFQSFNLNEEKASGMSAVVVDRVTHVKCCRIVLCAVAALLDPESKRSAGAREGLLRTGVQTMLNIFEHVPCSKSEIGLVIGPLARVIRQLPGGRLFATVLFEFCNIIRYGGAVVLNDLNEIYRVFDNVWEFQVNYRFLAVRMLSFVANFEASGNLHYGQQHSRILPQLFDTLNRADLRADLKYAVLEYIVRHVDSLQPCTEAAVDNLLGAIQNPANPLDFVNHCVVTLKEICVKLYVDELVGAIVRCLLACLSVDLARKTRGRDSIALCNNIMGVFCVLIEELQGNFLKYSTYIIQALKNYRITNTEFGVMNNRVATGLRCARSAMSIQQQNAEVAALLKTCESVVMKSMSRMGEVWSYANLNDDNANAGAAEERTMPINEQRLINPMKVVPLTKEEWVKWSDQFAITLLQESPFQVFRCTAVPIGINAAPLVEKSTQFVQDTLQIAFRSMWNYASSALQTAITDFFRQSFRQAMMSTTVPAEVVTMLLGIVEYMDHVGEALFISYNDLSECAWNRGMLAKALFWREAAYRDDPVGTVESLISLYSELHMVDSSVGILNMTSEEQRRSLLQTSLVKLARYTEALQLTQQELELEAAPLEESSTENLSKGCGYKNGSRGWSRMLHYTSNSDLTPSSSKAEESCRDRRVEVNARLMLCLSELGEYDRVLEQWGSMLHNYKDRVTDTDEMHVLFFVSQYAADASIRLQSWDTLEHVLDWLPPDMVLYHVSKAALEVVRGNYDAALVSVTNGRKVLLEDLTSLLHESYARAYEGLVVAQQLTEVEEVIIAKQTQKALSSAAHIPHLCHIWEQRIRMMHATVPTWKQVLGIRGLLISPHEDVKTRIQFTKLCRQEKARQLEKFTLAELLGFANPTLEQLTSRNVNPRVVMQYISYLSETNALGPGSAFGTESDLIKKMIDVHTKAENSAVLARAYTRLGSKVDLIESVQCFKTAIMYDPQWFLAWRKWAEANAQLLQTDKGEETCRNAIEGFIRSIQLGTSDSTLIQDVLKLLTLWSSHCDSDHNLKELRERVFDVPSRVWHLVVPQLVARLDTGSDDSCRLVADVLTNVGYDYPHTLVYPLNLCTMSDSERRNRYSNEVLGKLQERYPVIVLQGRLMIDELIRVSSLIYEQWYDKLEAAATAFFGRRSTDEMIRTLLPIHETLTRVPETVVESEFLSKYSKRLTEARDWLRSYSSTRYTGDIQSAWKLYHSVYCNIDKQIKSSDTLQLQFCSPKLFEARNLSIGIPDARPVREESVAKVNRFQKDIIVIASKQRPKRIGIITAEGRLQKFLLKGREDLRLDERVMQLFSLVNILMQSDSRTSKNLGFQIQRYSVTPLKDNVGIIGWVDGCDTLHEVVKHFRERKSIPVELEMRMLDQIITFDNSKAYDYLTIMSKVEVLEFLSDHTSGQDIRKAMWNTSPNCEVWYDRRRMYTTSLANMSIVGYILGLGDRHPNNIMLQRASGLVVHIDFGDCFEVAMTRDKFPEKVPFRLTRMLRSALDVSGVDGAFRACSETAMCVLREGSHSVLALLEAFIQDPLISWRLINRHGQEPESSNDHKTIEEQVNIANMRNATSTAGAESMCDSVGKRDSGTFSVAKHLCGEEVDVVHQGVFIVKRLSSKLKGQDFISAGTEPLDPRTQVGQLIEEATDVTNVAQSWSGWYPFCDSFAPERHLTMAALGSDVQATSVELVSVIEKMKERKTLLEEQIAAEEAEYEGVLAEVRAMQERLSALKDSLAKKQAVRADLERTISETYSAFKSILDASKKLLSTAKEESSVLKAQIE</sequence>
<dbReference type="InterPro" id="IPR011990">
    <property type="entry name" value="TPR-like_helical_dom_sf"/>
</dbReference>
<keyword evidence="2 9" id="KW-0808">Transferase</keyword>
<evidence type="ECO:0000256" key="8">
    <source>
        <dbReference type="ARBA" id="ARBA00048679"/>
    </source>
</evidence>
<dbReference type="GO" id="GO:0005524">
    <property type="term" value="F:ATP binding"/>
    <property type="evidence" value="ECO:0007669"/>
    <property type="project" value="UniProtKB-KW"/>
</dbReference>
<evidence type="ECO:0000259" key="11">
    <source>
        <dbReference type="PROSITE" id="PS50290"/>
    </source>
</evidence>
<dbReference type="Gene3D" id="1.20.120.150">
    <property type="entry name" value="FKBP12-rapamycin binding domain"/>
    <property type="match status" value="1"/>
</dbReference>
<dbReference type="GO" id="GO:0031931">
    <property type="term" value="C:TORC1 complex"/>
    <property type="evidence" value="ECO:0007669"/>
    <property type="project" value="TreeGrafter"/>
</dbReference>
<proteinExistence type="inferred from homology"/>
<dbReference type="VEuPathDB" id="TriTrypDB:LdBPK_344170.1"/>
<dbReference type="GO" id="GO:0031932">
    <property type="term" value="C:TORC2 complex"/>
    <property type="evidence" value="ECO:0007669"/>
    <property type="project" value="TreeGrafter"/>
</dbReference>
<dbReference type="VEuPathDB" id="TriTrypDB:LdCL_340051800"/>
<dbReference type="PROSITE" id="PS51190">
    <property type="entry name" value="FATC"/>
    <property type="match status" value="1"/>
</dbReference>
<feature type="domain" description="PI3K/PI4K catalytic" evidence="11">
    <location>
        <begin position="2035"/>
        <end position="2352"/>
    </location>
</feature>
<dbReference type="InterPro" id="IPR014009">
    <property type="entry name" value="PIK_FAT"/>
</dbReference>
<dbReference type="GO" id="GO:0005634">
    <property type="term" value="C:nucleus"/>
    <property type="evidence" value="ECO:0007669"/>
    <property type="project" value="TreeGrafter"/>
</dbReference>
<dbReference type="GO" id="GO:0044877">
    <property type="term" value="F:protein-containing complex binding"/>
    <property type="evidence" value="ECO:0007669"/>
    <property type="project" value="InterPro"/>
</dbReference>
<dbReference type="GO" id="GO:0016242">
    <property type="term" value="P:negative regulation of macroautophagy"/>
    <property type="evidence" value="ECO:0007669"/>
    <property type="project" value="TreeGrafter"/>
</dbReference>
<evidence type="ECO:0000256" key="5">
    <source>
        <dbReference type="ARBA" id="ARBA00022777"/>
    </source>
</evidence>
<dbReference type="InterPro" id="IPR036940">
    <property type="entry name" value="PI3/4_kinase_cat_sf"/>
</dbReference>
<dbReference type="EMBL" id="RHLC01000004">
    <property type="protein sequence ID" value="TPP40319.1"/>
    <property type="molecule type" value="Genomic_DNA"/>
</dbReference>
<keyword evidence="6 9" id="KW-0067">ATP-binding</keyword>
<dbReference type="Pfam" id="PF02260">
    <property type="entry name" value="FATC"/>
    <property type="match status" value="1"/>
</dbReference>
<dbReference type="GO" id="GO:0005737">
    <property type="term" value="C:cytoplasm"/>
    <property type="evidence" value="ECO:0007669"/>
    <property type="project" value="TreeGrafter"/>
</dbReference>
<evidence type="ECO:0000259" key="13">
    <source>
        <dbReference type="PROSITE" id="PS51190"/>
    </source>
</evidence>
<dbReference type="PROSITE" id="PS50290">
    <property type="entry name" value="PI3_4_KINASE_3"/>
    <property type="match status" value="1"/>
</dbReference>